<dbReference type="AlphaFoldDB" id="A0A061SFJ6"/>
<proteinExistence type="predicted"/>
<accession>A0A061SFJ6</accession>
<evidence type="ECO:0008006" key="2">
    <source>
        <dbReference type="Google" id="ProtNLM"/>
    </source>
</evidence>
<dbReference type="SUPFAM" id="SSF47072">
    <property type="entry name" value="Cysteine alpha-hairpin motif"/>
    <property type="match status" value="1"/>
</dbReference>
<dbReference type="EMBL" id="GBEZ01003531">
    <property type="protein sequence ID" value="JAC81615.1"/>
    <property type="molecule type" value="Transcribed_RNA"/>
</dbReference>
<protein>
    <recommendedName>
        <fullName evidence="2">CHCH domain-containing protein</fullName>
    </recommendedName>
</protein>
<name>A0A061SFJ6_9CHLO</name>
<reference evidence="1" key="1">
    <citation type="submission" date="2014-05" db="EMBL/GenBank/DDBJ databases">
        <title>The transcriptome of the halophilic microalga Tetraselmis sp. GSL018 isolated from the Great Salt Lake, Utah.</title>
        <authorList>
            <person name="Jinkerson R.E."/>
            <person name="D'Adamo S."/>
            <person name="Posewitz M.C."/>
        </authorList>
    </citation>
    <scope>NUCLEOTIDE SEQUENCE</scope>
    <source>
        <strain evidence="1">GSL018</strain>
    </source>
</reference>
<organism evidence="1">
    <name type="scientific">Tetraselmis sp. GSL018</name>
    <dbReference type="NCBI Taxonomy" id="582737"/>
    <lineage>
        <taxon>Eukaryota</taxon>
        <taxon>Viridiplantae</taxon>
        <taxon>Chlorophyta</taxon>
        <taxon>core chlorophytes</taxon>
        <taxon>Chlorodendrophyceae</taxon>
        <taxon>Chlorodendrales</taxon>
        <taxon>Chlorodendraceae</taxon>
        <taxon>Tetraselmis</taxon>
    </lineage>
</organism>
<sequence>MQSGEKKSELNDTRSTSALSPCDVAALKKCLEENNGDQNKCLKEIKAFEQSCARPKDGGAGVKESH</sequence>
<dbReference type="InterPro" id="IPR009069">
    <property type="entry name" value="Cys_alpha_HP_mot_SF"/>
</dbReference>
<dbReference type="PANTHER" id="PTHR36856:SF1">
    <property type="entry name" value="OS07G0175200 PROTEIN"/>
    <property type="match status" value="1"/>
</dbReference>
<evidence type="ECO:0000313" key="1">
    <source>
        <dbReference type="EMBL" id="JAC81615.1"/>
    </source>
</evidence>
<dbReference type="PANTHER" id="PTHR36856">
    <property type="entry name" value="OS07G0175200 PROTEIN"/>
    <property type="match status" value="1"/>
</dbReference>
<gene>
    <name evidence="1" type="ORF">TSPGSL018_7502</name>
</gene>